<feature type="domain" description="Protein kinase" evidence="6">
    <location>
        <begin position="927"/>
        <end position="1253"/>
    </location>
</feature>
<dbReference type="Pfam" id="PF00069">
    <property type="entry name" value="Pkinase"/>
    <property type="match status" value="1"/>
</dbReference>
<organism evidence="7 8">
    <name type="scientific">Folsomia candida</name>
    <name type="common">Springtail</name>
    <dbReference type="NCBI Taxonomy" id="158441"/>
    <lineage>
        <taxon>Eukaryota</taxon>
        <taxon>Metazoa</taxon>
        <taxon>Ecdysozoa</taxon>
        <taxon>Arthropoda</taxon>
        <taxon>Hexapoda</taxon>
        <taxon>Collembola</taxon>
        <taxon>Entomobryomorpha</taxon>
        <taxon>Isotomoidea</taxon>
        <taxon>Isotomidae</taxon>
        <taxon>Proisotominae</taxon>
        <taxon>Folsomia</taxon>
    </lineage>
</organism>
<dbReference type="SMART" id="SM00220">
    <property type="entry name" value="S_TKc"/>
    <property type="match status" value="1"/>
</dbReference>
<evidence type="ECO:0000256" key="5">
    <source>
        <dbReference type="ARBA" id="ARBA00037982"/>
    </source>
</evidence>
<gene>
    <name evidence="7" type="ORF">Fcan01_25423</name>
</gene>
<dbReference type="Gene3D" id="1.10.510.10">
    <property type="entry name" value="Transferase(Phosphotransferase) domain 1"/>
    <property type="match status" value="1"/>
</dbReference>
<keyword evidence="8" id="KW-1185">Reference proteome</keyword>
<dbReference type="GO" id="GO:0004672">
    <property type="term" value="F:protein kinase activity"/>
    <property type="evidence" value="ECO:0007669"/>
    <property type="project" value="InterPro"/>
</dbReference>
<dbReference type="GO" id="GO:0005737">
    <property type="term" value="C:cytoplasm"/>
    <property type="evidence" value="ECO:0007669"/>
    <property type="project" value="TreeGrafter"/>
</dbReference>
<dbReference type="EMBL" id="LNIX01000037">
    <property type="protein sequence ID" value="OXA39638.1"/>
    <property type="molecule type" value="Genomic_DNA"/>
</dbReference>
<dbReference type="OrthoDB" id="1405469at2759"/>
<dbReference type="Proteomes" id="UP000198287">
    <property type="component" value="Unassembled WGS sequence"/>
</dbReference>
<evidence type="ECO:0000313" key="8">
    <source>
        <dbReference type="Proteomes" id="UP000198287"/>
    </source>
</evidence>
<evidence type="ECO:0000259" key="6">
    <source>
        <dbReference type="PROSITE" id="PS50011"/>
    </source>
</evidence>
<evidence type="ECO:0000256" key="2">
    <source>
        <dbReference type="ARBA" id="ARBA00022741"/>
    </source>
</evidence>
<sequence>MSDQSEKTLRDFETIFQELFNWQLERDLILKLIPYVINIYQNNSDKIGSPEYLCEHTGLKNVPHNLDEASFLKYVVEHEFQHLQTLLKWILITPDLPFGRDILEMISTMENYFLSSLTCLHGPKSQTNSISGATRQQFQFKCKTPHGSEFWVRWFYPTSPSNFESEHALLKKYEGICFHYVTGMQRTQVPNFIVTNDQFEGKIILTISHIPDSPLDSWMNATFPQRRNFETPKEQIRSQIQMSRGVFKGLEVLLRAKLSDLVLLPKQTMIHDAKSGLPKVQFDASIIHFEGETKSCSQFDQLFTQGNTPTKTTFCIGMIMLYSLSATTEEDFHKLAHEFTTTKNENDFKMEIIGKYAPIIAASKSLMNLVHRVIHSTYSSHQIINLFVDWTALSNDFAHEEDEINFFGIDERVKLLVYPVGRGVIEDLFLELIKLPLTLSSVDKLVDKLFNEEGILPDVELKKSLDSFESILYYVKDTRPWLIRELISNLEIHFSSQLFTKLFKSISTHWLKQIQNFSYLGVGEHGYLFQKEEDATAMPEFRSRIMLLLPKPGASIKVVSKMFSKINLNLSRDHFLHFYDGIEQRTIYSEQLYNYISSSTYLPRGVVDLIHSGYYVQFWLIQYRAGRTSLQDYLANSKPLVVNSFAYDIIESLFHCVEFYGVFNIPVPMPSPENIFFVDWISSGTQGSGKFKLPVVIGDQSLITLTSEQHTSNLTRTERPTIVYKLGLLILQLLFPENCKIGVEELLGKIESVYPNHHYLSCLLREMMLPNGKESMNLEHFQNLEIASIGLMPVKRPPFTLRDDIDTITLLNHGDNQNIVGDVVALLYDDIIELTRSSNPTHADWQENLDRILIEDRSSGCGHFKELECNREKFEEMSNVLQMLKNKSLANGYLWIKEIFLFGAFDNPRFREKLASTIKSVWVKTILSEIELIGCGSFGLVFQTSDETWKDRKCATKLIVPSNEDEAQNVIREVENVRGLFHPNVIWIKNHATEILLAEADFKVLLKGELDIPNDKTESEVSSSGDPATMRIEKLILRSRQAPVPCCLIKMNLGGPTLRQFLAETFNLRKNPENKIGRYQLAICRDLIRGMQYLQSKKILHCDLKPDNILLATFGIPINQFEENFDDKFMLPVQFADFGLSFTLDGNTHEFSKIRRGNLRYQAPEAETTFSSEIYSIGLIIFEVLVPCVGAGLRNLTEKLVSNSTLKFNADEIPVQEFILGLRSFLQKDVKNRMSVQDFQMFDVDWVHLYNFFLNRVQEILKEIIGYKE</sequence>
<dbReference type="PROSITE" id="PS00108">
    <property type="entry name" value="PROTEIN_KINASE_ST"/>
    <property type="match status" value="1"/>
</dbReference>
<evidence type="ECO:0000256" key="3">
    <source>
        <dbReference type="ARBA" id="ARBA00022777"/>
    </source>
</evidence>
<evidence type="ECO:0000313" key="7">
    <source>
        <dbReference type="EMBL" id="OXA39638.1"/>
    </source>
</evidence>
<comment type="caution">
    <text evidence="7">The sequence shown here is derived from an EMBL/GenBank/DDBJ whole genome shotgun (WGS) entry which is preliminary data.</text>
</comment>
<dbReference type="InterPro" id="IPR050339">
    <property type="entry name" value="CC_SR_Kinase"/>
</dbReference>
<dbReference type="Gene3D" id="3.30.200.20">
    <property type="entry name" value="Phosphorylase Kinase, domain 1"/>
    <property type="match status" value="1"/>
</dbReference>
<evidence type="ECO:0000256" key="1">
    <source>
        <dbReference type="ARBA" id="ARBA00022679"/>
    </source>
</evidence>
<dbReference type="PROSITE" id="PS50011">
    <property type="entry name" value="PROTEIN_KINASE_DOM"/>
    <property type="match status" value="1"/>
</dbReference>
<reference evidence="7 8" key="1">
    <citation type="submission" date="2015-12" db="EMBL/GenBank/DDBJ databases">
        <title>The genome of Folsomia candida.</title>
        <authorList>
            <person name="Faddeeva A."/>
            <person name="Derks M.F."/>
            <person name="Anvar Y."/>
            <person name="Smit S."/>
            <person name="Van Straalen N."/>
            <person name="Roelofs D."/>
        </authorList>
    </citation>
    <scope>NUCLEOTIDE SEQUENCE [LARGE SCALE GENOMIC DNA]</scope>
    <source>
        <strain evidence="7 8">VU population</strain>
        <tissue evidence="7">Whole body</tissue>
    </source>
</reference>
<comment type="similarity">
    <text evidence="5">Belongs to the protein kinase superfamily. Ser/Thr protein kinase family. GCN2 subfamily.</text>
</comment>
<name>A0A226D488_FOLCA</name>
<dbReference type="InterPro" id="IPR011009">
    <property type="entry name" value="Kinase-like_dom_sf"/>
</dbReference>
<keyword evidence="1" id="KW-0808">Transferase</keyword>
<dbReference type="GO" id="GO:0005634">
    <property type="term" value="C:nucleus"/>
    <property type="evidence" value="ECO:0007669"/>
    <property type="project" value="TreeGrafter"/>
</dbReference>
<protein>
    <submittedName>
        <fullName evidence="7">Serine/threonine-protein kinase 36</fullName>
    </submittedName>
</protein>
<dbReference type="InterPro" id="IPR000719">
    <property type="entry name" value="Prot_kinase_dom"/>
</dbReference>
<proteinExistence type="inferred from homology"/>
<keyword evidence="4" id="KW-0067">ATP-binding</keyword>
<accession>A0A226D488</accession>
<dbReference type="GO" id="GO:0005524">
    <property type="term" value="F:ATP binding"/>
    <property type="evidence" value="ECO:0007669"/>
    <property type="project" value="UniProtKB-KW"/>
</dbReference>
<dbReference type="AlphaFoldDB" id="A0A226D488"/>
<dbReference type="InterPro" id="IPR008271">
    <property type="entry name" value="Ser/Thr_kinase_AS"/>
</dbReference>
<keyword evidence="2" id="KW-0547">Nucleotide-binding</keyword>
<dbReference type="PANTHER" id="PTHR11042">
    <property type="entry name" value="EUKARYOTIC TRANSLATION INITIATION FACTOR 2-ALPHA KINASE EIF2-ALPHA KINASE -RELATED"/>
    <property type="match status" value="1"/>
</dbReference>
<keyword evidence="3 7" id="KW-0418">Kinase</keyword>
<dbReference type="SUPFAM" id="SSF56112">
    <property type="entry name" value="Protein kinase-like (PK-like)"/>
    <property type="match status" value="1"/>
</dbReference>
<evidence type="ECO:0000256" key="4">
    <source>
        <dbReference type="ARBA" id="ARBA00022840"/>
    </source>
</evidence>